<evidence type="ECO:0000313" key="2">
    <source>
        <dbReference type="Proteomes" id="UP000002194"/>
    </source>
</evidence>
<reference evidence="1 2" key="1">
    <citation type="journal article" date="2004" name="Nat. Biotechnol.">
        <title>The genome sequence of the anaerobic, sulfate-reducing bacterium Desulfovibrio vulgaris Hildenborough.</title>
        <authorList>
            <person name="Heidelberg J.F."/>
            <person name="Seshadri R."/>
            <person name="Haveman S.A."/>
            <person name="Hemme C.L."/>
            <person name="Paulsen I.T."/>
            <person name="Kolonay J.F."/>
            <person name="Eisen J.A."/>
            <person name="Ward N."/>
            <person name="Methe B."/>
            <person name="Brinkac L.M."/>
            <person name="Daugherty S.C."/>
            <person name="Deboy R.T."/>
            <person name="Dodson R.J."/>
            <person name="Durkin A.S."/>
            <person name="Madupu R."/>
            <person name="Nelson W.C."/>
            <person name="Sullivan S.A."/>
            <person name="Fouts D."/>
            <person name="Haft D.H."/>
            <person name="Selengut J."/>
            <person name="Peterson J.D."/>
            <person name="Davidsen T.M."/>
            <person name="Zafar N."/>
            <person name="Zhou L."/>
            <person name="Radune D."/>
            <person name="Dimitrov G."/>
            <person name="Hance M."/>
            <person name="Tran K."/>
            <person name="Khouri H."/>
            <person name="Gill J."/>
            <person name="Utterback T.R."/>
            <person name="Feldblyum T.V."/>
            <person name="Wall J.D."/>
            <person name="Voordouw G."/>
            <person name="Fraser C.M."/>
        </authorList>
    </citation>
    <scope>NUCLEOTIDE SEQUENCE [LARGE SCALE GENOMIC DNA]</scope>
    <source>
        <strain evidence="2">ATCC 29579 / DSM 644 / NCIMB 8303 / VKM B-1760 / Hildenborough</strain>
    </source>
</reference>
<proteinExistence type="predicted"/>
<dbReference type="Proteomes" id="UP000002194">
    <property type="component" value="Chromosome"/>
</dbReference>
<dbReference type="EnsemblBacteria" id="AAS96737">
    <property type="protein sequence ID" value="AAS96737"/>
    <property type="gene ID" value="DVU_2264"/>
</dbReference>
<sequence>MLRMQICPVQRVLTSGMDTASFNRGYICNTGNNNSMFLLCKQYIPPIYSV</sequence>
<accession>Q729T5</accession>
<keyword evidence="2" id="KW-1185">Reference proteome</keyword>
<dbReference type="PaxDb" id="882-DVU_2264"/>
<dbReference type="HOGENOM" id="CLU_3117211_0_0_7"/>
<dbReference type="KEGG" id="dvu:DVU_2264"/>
<protein>
    <submittedName>
        <fullName evidence="1">Uncharacterized protein</fullName>
    </submittedName>
</protein>
<gene>
    <name evidence="1" type="ordered locus">DVU_2264</name>
</gene>
<dbReference type="AlphaFoldDB" id="Q729T5"/>
<organism evidence="1 2">
    <name type="scientific">Nitratidesulfovibrio vulgaris (strain ATCC 29579 / DSM 644 / CCUG 34227 / NCIMB 8303 / VKM B-1760 / Hildenborough)</name>
    <name type="common">Desulfovibrio vulgaris</name>
    <dbReference type="NCBI Taxonomy" id="882"/>
    <lineage>
        <taxon>Bacteria</taxon>
        <taxon>Pseudomonadati</taxon>
        <taxon>Thermodesulfobacteriota</taxon>
        <taxon>Desulfovibrionia</taxon>
        <taxon>Desulfovibrionales</taxon>
        <taxon>Desulfovibrionaceae</taxon>
        <taxon>Nitratidesulfovibrio</taxon>
    </lineage>
</organism>
<name>Q729T5_NITV2</name>
<evidence type="ECO:0000313" key="1">
    <source>
        <dbReference type="EMBL" id="AAS96737.1"/>
    </source>
</evidence>
<dbReference type="EMBL" id="AE017285">
    <property type="protein sequence ID" value="AAS96737.1"/>
    <property type="molecule type" value="Genomic_DNA"/>
</dbReference>